<evidence type="ECO:0000313" key="3">
    <source>
        <dbReference type="RefSeq" id="XP_012694917.2"/>
    </source>
</evidence>
<name>A0A6P3WC67_CLUHA</name>
<dbReference type="InterPro" id="IPR005515">
    <property type="entry name" value="VOMI"/>
</dbReference>
<proteinExistence type="predicted"/>
<dbReference type="Proteomes" id="UP000515152">
    <property type="component" value="Chromosome 10"/>
</dbReference>
<dbReference type="GeneID" id="105910736"/>
<dbReference type="RefSeq" id="XP_012694917.2">
    <property type="nucleotide sequence ID" value="XM_012839463.3"/>
</dbReference>
<dbReference type="AlphaFoldDB" id="A0A6P3WC67"/>
<reference evidence="3" key="1">
    <citation type="submission" date="2025-08" db="UniProtKB">
        <authorList>
            <consortium name="RefSeq"/>
        </authorList>
    </citation>
    <scope>IDENTIFICATION</scope>
</reference>
<gene>
    <name evidence="3" type="primary">LOC105910736</name>
</gene>
<evidence type="ECO:0000313" key="2">
    <source>
        <dbReference type="Proteomes" id="UP000515152"/>
    </source>
</evidence>
<dbReference type="OrthoDB" id="6344411at2759"/>
<dbReference type="SUPFAM" id="SSF51092">
    <property type="entry name" value="Vitelline membrane outer protein-I (VMO-I)"/>
    <property type="match status" value="1"/>
</dbReference>
<dbReference type="PANTHER" id="PTHR18841:SF0">
    <property type="entry name" value="VITELLINE MEMBRANE OUTER LAYER 1 HOMOLOG A-RELATED"/>
    <property type="match status" value="1"/>
</dbReference>
<protein>
    <submittedName>
        <fullName evidence="3">Vitelline membrane outer layer protein 1 homolog</fullName>
    </submittedName>
</protein>
<dbReference type="PANTHER" id="PTHR18841">
    <property type="entry name" value="VITELLINE MEMBRANE OUTER LAYER PROTEIN I-RELATED"/>
    <property type="match status" value="1"/>
</dbReference>
<keyword evidence="2" id="KW-1185">Reference proteome</keyword>
<dbReference type="GO" id="GO:0005615">
    <property type="term" value="C:extracellular space"/>
    <property type="evidence" value="ECO:0007669"/>
    <property type="project" value="TreeGrafter"/>
</dbReference>
<accession>A0A6P3WC67</accession>
<feature type="chain" id="PRO_5028161975" evidence="1">
    <location>
        <begin position="20"/>
        <end position="184"/>
    </location>
</feature>
<dbReference type="InterPro" id="IPR036706">
    <property type="entry name" value="VOMI_sf"/>
</dbReference>
<sequence>MKLIFALLVILPLAFPSEGSEISVTNGGRWGDWGEMVMCPHSYRALGFNLKVERSQRKGDDTALNGIGLLCQHTEHHNLNYTISSSEGGWGSWTTYQDCGSAYLVSFALRVEVFQGKGDDTAANNIQFSCSNGRVLSGDGMSWGGWGSWSGWCSKGICGIMTRVERPQGKGDDTALNDVKFRCC</sequence>
<evidence type="ECO:0000256" key="1">
    <source>
        <dbReference type="SAM" id="SignalP"/>
    </source>
</evidence>
<organism evidence="2 3">
    <name type="scientific">Clupea harengus</name>
    <name type="common">Atlantic herring</name>
    <dbReference type="NCBI Taxonomy" id="7950"/>
    <lineage>
        <taxon>Eukaryota</taxon>
        <taxon>Metazoa</taxon>
        <taxon>Chordata</taxon>
        <taxon>Craniata</taxon>
        <taxon>Vertebrata</taxon>
        <taxon>Euteleostomi</taxon>
        <taxon>Actinopterygii</taxon>
        <taxon>Neopterygii</taxon>
        <taxon>Teleostei</taxon>
        <taxon>Clupei</taxon>
        <taxon>Clupeiformes</taxon>
        <taxon>Clupeoidei</taxon>
        <taxon>Clupeidae</taxon>
        <taxon>Clupea</taxon>
    </lineage>
</organism>
<dbReference type="KEGG" id="char:105910736"/>
<dbReference type="Gene3D" id="2.100.10.20">
    <property type="entry name" value="Vitelline membrane outer layer protein I (VOMI)"/>
    <property type="match status" value="1"/>
</dbReference>
<keyword evidence="1" id="KW-0732">Signal</keyword>
<feature type="signal peptide" evidence="1">
    <location>
        <begin position="1"/>
        <end position="19"/>
    </location>
</feature>
<dbReference type="Pfam" id="PF03762">
    <property type="entry name" value="VOMI"/>
    <property type="match status" value="1"/>
</dbReference>